<reference evidence="1 2" key="1">
    <citation type="journal article" date="2015" name="Int. J. Syst. Evol. Microbiol.">
        <title>Aestuariivita atlantica sp. nov., isolated from deep sea sediment of the Atlantic Ocean.</title>
        <authorList>
            <person name="Li G."/>
            <person name="Lai Q."/>
            <person name="Du Y."/>
            <person name="Liu X."/>
            <person name="Sun F."/>
            <person name="Shao Z."/>
        </authorList>
    </citation>
    <scope>NUCLEOTIDE SEQUENCE [LARGE SCALE GENOMIC DNA]</scope>
    <source>
        <strain evidence="1 2">22II-S11-z3</strain>
    </source>
</reference>
<dbReference type="Proteomes" id="UP000036938">
    <property type="component" value="Unassembled WGS sequence"/>
</dbReference>
<evidence type="ECO:0000313" key="2">
    <source>
        <dbReference type="Proteomes" id="UP000036938"/>
    </source>
</evidence>
<name>A0A0L1JQC7_9RHOB</name>
<comment type="caution">
    <text evidence="1">The sequence shown here is derived from an EMBL/GenBank/DDBJ whole genome shotgun (WGS) entry which is preliminary data.</text>
</comment>
<accession>A0A0L1JQC7</accession>
<evidence type="ECO:0000313" key="1">
    <source>
        <dbReference type="EMBL" id="KNG93628.1"/>
    </source>
</evidence>
<sequence length="257" mass="29225">MIAASPAFDLEDIMKRSLALLLLTLFLGACASEGPIFPIDVEFEDVRWVLEPDAEASFSQQTPTFTDTPREVITSFQLRPGQRNTALETGQRWRLGHTWLFGFDIRAKASELPRVPVDVARFVRISAPEELLARVQLDATNGITVMGRRCFTPSDLSQWVRVEMRVRIRDDDQGFLEVFCNRKPVWAMDKVRTTFAPPCRRADGCTTPLAEPARFRFQMGMMSARAQPRTAAIQMRRIHRRGLLYIPNRVGNLNSAQ</sequence>
<protein>
    <submittedName>
        <fullName evidence="1">Uncharacterized protein</fullName>
    </submittedName>
</protein>
<keyword evidence="2" id="KW-1185">Reference proteome</keyword>
<organism evidence="1 2">
    <name type="scientific">Pseudaestuariivita atlantica</name>
    <dbReference type="NCBI Taxonomy" id="1317121"/>
    <lineage>
        <taxon>Bacteria</taxon>
        <taxon>Pseudomonadati</taxon>
        <taxon>Pseudomonadota</taxon>
        <taxon>Alphaproteobacteria</taxon>
        <taxon>Rhodobacterales</taxon>
        <taxon>Paracoccaceae</taxon>
        <taxon>Pseudaestuariivita</taxon>
    </lineage>
</organism>
<gene>
    <name evidence="1" type="ORF">ATO11_10490</name>
</gene>
<dbReference type="EMBL" id="AQQZ01000004">
    <property type="protein sequence ID" value="KNG93628.1"/>
    <property type="molecule type" value="Genomic_DNA"/>
</dbReference>
<dbReference type="Gene3D" id="2.60.120.200">
    <property type="match status" value="1"/>
</dbReference>
<proteinExistence type="predicted"/>
<dbReference type="AlphaFoldDB" id="A0A0L1JQC7"/>
<dbReference type="STRING" id="1317121.ATO11_10490"/>